<name>A0A182PX20_9DIPT</name>
<keyword evidence="3" id="KW-1185">Reference proteome</keyword>
<evidence type="ECO:0000313" key="2">
    <source>
        <dbReference type="EnsemblMetazoa" id="AEPI011507-PA"/>
    </source>
</evidence>
<feature type="region of interest" description="Disordered" evidence="1">
    <location>
        <begin position="28"/>
        <end position="54"/>
    </location>
</feature>
<sequence length="72" mass="7733">MMTLRQSLLKSENVCYNVTVRGGEAAKWGTTDDSSGAPFQLHPAKEEDDEGYGDSPVICHHPGSSYSVTCGL</sequence>
<reference evidence="2" key="2">
    <citation type="submission" date="2020-05" db="UniProtKB">
        <authorList>
            <consortium name="EnsemblMetazoa"/>
        </authorList>
    </citation>
    <scope>IDENTIFICATION</scope>
    <source>
        <strain evidence="2">Epiroticus2</strain>
    </source>
</reference>
<proteinExistence type="predicted"/>
<dbReference type="EnsemblMetazoa" id="AEPI011507-RA">
    <property type="protein sequence ID" value="AEPI011507-PA"/>
    <property type="gene ID" value="AEPI011507"/>
</dbReference>
<evidence type="ECO:0000313" key="3">
    <source>
        <dbReference type="Proteomes" id="UP000075885"/>
    </source>
</evidence>
<dbReference type="VEuPathDB" id="VectorBase:AEPI011507"/>
<dbReference type="InterPro" id="IPR016069">
    <property type="entry name" value="Translin_C"/>
</dbReference>
<accession>A0A182PX20</accession>
<organism evidence="2 3">
    <name type="scientific">Anopheles epiroticus</name>
    <dbReference type="NCBI Taxonomy" id="199890"/>
    <lineage>
        <taxon>Eukaryota</taxon>
        <taxon>Metazoa</taxon>
        <taxon>Ecdysozoa</taxon>
        <taxon>Arthropoda</taxon>
        <taxon>Hexapoda</taxon>
        <taxon>Insecta</taxon>
        <taxon>Pterygota</taxon>
        <taxon>Neoptera</taxon>
        <taxon>Endopterygota</taxon>
        <taxon>Diptera</taxon>
        <taxon>Nematocera</taxon>
        <taxon>Culicoidea</taxon>
        <taxon>Culicidae</taxon>
        <taxon>Anophelinae</taxon>
        <taxon>Anopheles</taxon>
    </lineage>
</organism>
<dbReference type="GO" id="GO:0043565">
    <property type="term" value="F:sequence-specific DNA binding"/>
    <property type="evidence" value="ECO:0007669"/>
    <property type="project" value="InterPro"/>
</dbReference>
<dbReference type="STRING" id="199890.A0A182PX20"/>
<reference evidence="3" key="1">
    <citation type="submission" date="2013-03" db="EMBL/GenBank/DDBJ databases">
        <title>The Genome Sequence of Anopheles epiroticus epiroticus2.</title>
        <authorList>
            <consortium name="The Broad Institute Genomics Platform"/>
            <person name="Neafsey D.E."/>
            <person name="Howell P."/>
            <person name="Walker B."/>
            <person name="Young S.K."/>
            <person name="Zeng Q."/>
            <person name="Gargeya S."/>
            <person name="Fitzgerald M."/>
            <person name="Haas B."/>
            <person name="Abouelleil A."/>
            <person name="Allen A.W."/>
            <person name="Alvarado L."/>
            <person name="Arachchi H.M."/>
            <person name="Berlin A.M."/>
            <person name="Chapman S.B."/>
            <person name="Gainer-Dewar J."/>
            <person name="Goldberg J."/>
            <person name="Griggs A."/>
            <person name="Gujja S."/>
            <person name="Hansen M."/>
            <person name="Howarth C."/>
            <person name="Imamovic A."/>
            <person name="Ireland A."/>
            <person name="Larimer J."/>
            <person name="McCowan C."/>
            <person name="Murphy C."/>
            <person name="Pearson M."/>
            <person name="Poon T.W."/>
            <person name="Priest M."/>
            <person name="Roberts A."/>
            <person name="Saif S."/>
            <person name="Shea T."/>
            <person name="Sisk P."/>
            <person name="Sykes S."/>
            <person name="Wortman J."/>
            <person name="Nusbaum C."/>
            <person name="Birren B."/>
        </authorList>
    </citation>
    <scope>NUCLEOTIDE SEQUENCE [LARGE SCALE GENOMIC DNA]</scope>
    <source>
        <strain evidence="3">Epiroticus2</strain>
    </source>
</reference>
<evidence type="ECO:0000256" key="1">
    <source>
        <dbReference type="SAM" id="MobiDB-lite"/>
    </source>
</evidence>
<dbReference type="Gene3D" id="1.20.58.200">
    <property type="entry name" value="Translin, domain 2"/>
    <property type="match status" value="1"/>
</dbReference>
<protein>
    <submittedName>
        <fullName evidence="2">Uncharacterized protein</fullName>
    </submittedName>
</protein>
<dbReference type="Proteomes" id="UP000075885">
    <property type="component" value="Unassembled WGS sequence"/>
</dbReference>
<dbReference type="AlphaFoldDB" id="A0A182PX20"/>